<proteinExistence type="predicted"/>
<dbReference type="PROSITE" id="PS50097">
    <property type="entry name" value="BTB"/>
    <property type="match status" value="1"/>
</dbReference>
<evidence type="ECO:0000259" key="2">
    <source>
        <dbReference type="PROSITE" id="PS50097"/>
    </source>
</evidence>
<feature type="compositionally biased region" description="Basic and acidic residues" evidence="1">
    <location>
        <begin position="36"/>
        <end position="63"/>
    </location>
</feature>
<name>A0AA89C7S6_PINIB</name>
<dbReference type="Pfam" id="PF00651">
    <property type="entry name" value="BTB"/>
    <property type="match status" value="1"/>
</dbReference>
<keyword evidence="4" id="KW-1185">Reference proteome</keyword>
<feature type="region of interest" description="Disordered" evidence="1">
    <location>
        <begin position="18"/>
        <end position="67"/>
    </location>
</feature>
<reference evidence="3" key="1">
    <citation type="submission" date="2019-08" db="EMBL/GenBank/DDBJ databases">
        <title>The improved chromosome-level genome for the pearl oyster Pinctada fucata martensii using PacBio sequencing and Hi-C.</title>
        <authorList>
            <person name="Zheng Z."/>
        </authorList>
    </citation>
    <scope>NUCLEOTIDE SEQUENCE</scope>
    <source>
        <strain evidence="3">ZZ-2019</strain>
        <tissue evidence="3">Adductor muscle</tissue>
    </source>
</reference>
<evidence type="ECO:0000256" key="1">
    <source>
        <dbReference type="SAM" id="MobiDB-lite"/>
    </source>
</evidence>
<organism evidence="3 4">
    <name type="scientific">Pinctada imbricata</name>
    <name type="common">Atlantic pearl-oyster</name>
    <name type="synonym">Pinctada martensii</name>
    <dbReference type="NCBI Taxonomy" id="66713"/>
    <lineage>
        <taxon>Eukaryota</taxon>
        <taxon>Metazoa</taxon>
        <taxon>Spiralia</taxon>
        <taxon>Lophotrochozoa</taxon>
        <taxon>Mollusca</taxon>
        <taxon>Bivalvia</taxon>
        <taxon>Autobranchia</taxon>
        <taxon>Pteriomorphia</taxon>
        <taxon>Pterioida</taxon>
        <taxon>Pterioidea</taxon>
        <taxon>Pteriidae</taxon>
        <taxon>Pinctada</taxon>
    </lineage>
</organism>
<dbReference type="Gene3D" id="3.30.710.10">
    <property type="entry name" value="Potassium Channel Kv1.1, Chain A"/>
    <property type="match status" value="1"/>
</dbReference>
<dbReference type="EMBL" id="VSWD01000004">
    <property type="protein sequence ID" value="KAK3104466.1"/>
    <property type="molecule type" value="Genomic_DNA"/>
</dbReference>
<feature type="domain" description="BTB" evidence="2">
    <location>
        <begin position="75"/>
        <end position="144"/>
    </location>
</feature>
<comment type="caution">
    <text evidence="3">The sequence shown here is derived from an EMBL/GenBank/DDBJ whole genome shotgun (WGS) entry which is preliminary data.</text>
</comment>
<dbReference type="PANTHER" id="PTHR22744:SF17">
    <property type="entry name" value="BTB DOMAIN-CONTAINING PROTEIN"/>
    <property type="match status" value="1"/>
</dbReference>
<protein>
    <recommendedName>
        <fullName evidence="2">BTB domain-containing protein</fullName>
    </recommendedName>
</protein>
<dbReference type="PANTHER" id="PTHR22744">
    <property type="entry name" value="HELIX LOOP HELIX PROTEIN 21-RELATED"/>
    <property type="match status" value="1"/>
</dbReference>
<evidence type="ECO:0000313" key="3">
    <source>
        <dbReference type="EMBL" id="KAK3104466.1"/>
    </source>
</evidence>
<sequence>MSASSCLSPASSFQSINMPVIPLRRGSASTTTTRGGADEKSSFTPYKREGRSPSLPRRGDTGRDPVPFIEEDSFTDLVLIVEGKRLYTSKTLLSMSSPVFARMLTSQEYKDKKEVPLQGMQFDTAHELLYVLHPAYQRKITDQSAFSILAIAEEYQIWNLKQRCEETLLNSLNAEKTAKEDILIRCLHASDEYKLFALWTKCLQLCAKPTLNLSSLQRCSEYENLSKFLKSMLEAFKDKSSAITGSPNETGSSITTRRGSTTTLIDETNMKRNFSTAHTQTRY</sequence>
<gene>
    <name evidence="3" type="ORF">FSP39_002609</name>
</gene>
<dbReference type="SUPFAM" id="SSF54695">
    <property type="entry name" value="POZ domain"/>
    <property type="match status" value="1"/>
</dbReference>
<accession>A0AA89C7S6</accession>
<dbReference type="AlphaFoldDB" id="A0AA89C7S6"/>
<dbReference type="SMART" id="SM00225">
    <property type="entry name" value="BTB"/>
    <property type="match status" value="1"/>
</dbReference>
<feature type="compositionally biased region" description="Low complexity" evidence="1">
    <location>
        <begin position="24"/>
        <end position="35"/>
    </location>
</feature>
<dbReference type="InterPro" id="IPR000210">
    <property type="entry name" value="BTB/POZ_dom"/>
</dbReference>
<dbReference type="Proteomes" id="UP001186944">
    <property type="component" value="Unassembled WGS sequence"/>
</dbReference>
<evidence type="ECO:0000313" key="4">
    <source>
        <dbReference type="Proteomes" id="UP001186944"/>
    </source>
</evidence>
<dbReference type="InterPro" id="IPR011333">
    <property type="entry name" value="SKP1/BTB/POZ_sf"/>
</dbReference>